<dbReference type="CDD" id="cd13401">
    <property type="entry name" value="Slt70-like"/>
    <property type="match status" value="1"/>
</dbReference>
<keyword evidence="4" id="KW-1185">Reference proteome</keyword>
<dbReference type="PANTHER" id="PTHR37423:SF2">
    <property type="entry name" value="MEMBRANE-BOUND LYTIC MUREIN TRANSGLYCOSYLASE C"/>
    <property type="match status" value="1"/>
</dbReference>
<dbReference type="InterPro" id="IPR011990">
    <property type="entry name" value="TPR-like_helical_dom_sf"/>
</dbReference>
<dbReference type="Proteomes" id="UP000192907">
    <property type="component" value="Unassembled WGS sequence"/>
</dbReference>
<dbReference type="InterPro" id="IPR008258">
    <property type="entry name" value="Transglycosylase_SLT_dom_1"/>
</dbReference>
<evidence type="ECO:0000256" key="1">
    <source>
        <dbReference type="ARBA" id="ARBA00007734"/>
    </source>
</evidence>
<name>A0A1Y6BTM9_9BACT</name>
<dbReference type="Gene3D" id="1.25.40.10">
    <property type="entry name" value="Tetratricopeptide repeat domain"/>
    <property type="match status" value="1"/>
</dbReference>
<gene>
    <name evidence="3" type="ORF">SAMN06296036_10756</name>
</gene>
<feature type="domain" description="Transglycosylase SLT" evidence="2">
    <location>
        <begin position="604"/>
        <end position="727"/>
    </location>
</feature>
<evidence type="ECO:0000313" key="4">
    <source>
        <dbReference type="Proteomes" id="UP000192907"/>
    </source>
</evidence>
<dbReference type="SUPFAM" id="SSF53955">
    <property type="entry name" value="Lysozyme-like"/>
    <property type="match status" value="1"/>
</dbReference>
<organism evidence="3 4">
    <name type="scientific">Pseudobacteriovorax antillogorgiicola</name>
    <dbReference type="NCBI Taxonomy" id="1513793"/>
    <lineage>
        <taxon>Bacteria</taxon>
        <taxon>Pseudomonadati</taxon>
        <taxon>Bdellovibrionota</taxon>
        <taxon>Oligoflexia</taxon>
        <taxon>Oligoflexales</taxon>
        <taxon>Pseudobacteriovoracaceae</taxon>
        <taxon>Pseudobacteriovorax</taxon>
    </lineage>
</organism>
<dbReference type="Pfam" id="PF01464">
    <property type="entry name" value="SLT"/>
    <property type="match status" value="1"/>
</dbReference>
<dbReference type="PANTHER" id="PTHR37423">
    <property type="entry name" value="SOLUBLE LYTIC MUREIN TRANSGLYCOSYLASE-RELATED"/>
    <property type="match status" value="1"/>
</dbReference>
<dbReference type="GO" id="GO:0016020">
    <property type="term" value="C:membrane"/>
    <property type="evidence" value="ECO:0007669"/>
    <property type="project" value="InterPro"/>
</dbReference>
<dbReference type="GO" id="GO:0008933">
    <property type="term" value="F:peptidoglycan lytic transglycosylase activity"/>
    <property type="evidence" value="ECO:0007669"/>
    <property type="project" value="InterPro"/>
</dbReference>
<dbReference type="STRING" id="1513793.SAMN06296036_10756"/>
<dbReference type="InterPro" id="IPR023346">
    <property type="entry name" value="Lysozyme-like_dom_sf"/>
</dbReference>
<reference evidence="4" key="1">
    <citation type="submission" date="2017-04" db="EMBL/GenBank/DDBJ databases">
        <authorList>
            <person name="Varghese N."/>
            <person name="Submissions S."/>
        </authorList>
    </citation>
    <scope>NUCLEOTIDE SEQUENCE [LARGE SCALE GENOMIC DNA]</scope>
    <source>
        <strain evidence="4">RKEM611</strain>
    </source>
</reference>
<sequence>MRYFVAISIFLSFSVAPRIEAPTPPESYALKELKPGEALVDPAFAAWEESVNAVVEPTDMSTKQFEEFVQGLSLTERLFVDLKRIRQLSRKKRRQFIADFERNFANETYRNKLKEHILYPDVLNEVIESNLASKSLIARLDQDIAAWPGHICPQKEMILRQLDRGDRELLSAVEVRGFLTKISGFNSQRFQRMALEDLLEMTDEEKHHEIREELAEAIRPHSKLVSDHKWVLDEKTKAEDETLQEPHLSLSKVTENTQRRRCNTAKKHLISGIRKDTDKSQLMKVATMTNKVESCFRRQGRRARLRFLSRMKKHLEAQYGFQGEEIVLRRKALIYWSRDKFEQTREILSYLVENAKKGNHKEILARTLYTTARVDENEGKLEKAVASYESYVNQFPKDEKVNEAKTSLVMLHTITGKPQTALRYAEELITSETLKAMDDRDASTLSLALFWAGKLSLSMGDRIKTMEYWRRLASEFYSTFYGAVGHYMLETLMGKRLVLQPVRVPKFDKDHLLKVYTKDEQVTVDRIEALLKLGLKGEASCETKELGGEPDDHRKNLVKAMYLHASGDWLASIKKFVNLPRAFRHSLPRGMERLLFPKAYADTVQSYARRLDVDPDYVFAIIRQESVFNPQARSPVGAAGLMQLMPATARLEARSLQRGYVPNKHRKALINKARKKRIYEAEANLALGIHHVYRLFKKYKNPIHVLTSYNANPTATEKWMANIDASDTLAYIERIPYRETRAYVKLVMRNYFYYKRWYRDANEPSPFMDFLAPKSIELAKAGERPQELTR</sequence>
<accession>A0A1Y6BTM9</accession>
<dbReference type="OrthoDB" id="5298965at2"/>
<dbReference type="Gene3D" id="1.10.530.10">
    <property type="match status" value="1"/>
</dbReference>
<comment type="similarity">
    <text evidence="1">Belongs to the transglycosylase Slt family.</text>
</comment>
<evidence type="ECO:0000259" key="2">
    <source>
        <dbReference type="Pfam" id="PF01464"/>
    </source>
</evidence>
<dbReference type="GO" id="GO:0000270">
    <property type="term" value="P:peptidoglycan metabolic process"/>
    <property type="evidence" value="ECO:0007669"/>
    <property type="project" value="InterPro"/>
</dbReference>
<dbReference type="AlphaFoldDB" id="A0A1Y6BTM9"/>
<dbReference type="PROSITE" id="PS00922">
    <property type="entry name" value="TRANSGLYCOSYLASE"/>
    <property type="match status" value="1"/>
</dbReference>
<dbReference type="InterPro" id="IPR000189">
    <property type="entry name" value="Transglyc_AS"/>
</dbReference>
<dbReference type="EMBL" id="FWZT01000007">
    <property type="protein sequence ID" value="SMF20728.1"/>
    <property type="molecule type" value="Genomic_DNA"/>
</dbReference>
<proteinExistence type="inferred from homology"/>
<dbReference type="SUPFAM" id="SSF48452">
    <property type="entry name" value="TPR-like"/>
    <property type="match status" value="1"/>
</dbReference>
<evidence type="ECO:0000313" key="3">
    <source>
        <dbReference type="EMBL" id="SMF20728.1"/>
    </source>
</evidence>
<dbReference type="RefSeq" id="WP_132318557.1">
    <property type="nucleotide sequence ID" value="NZ_FWZT01000007.1"/>
</dbReference>
<protein>
    <submittedName>
        <fullName evidence="3">Soluble lytic murein transglycosylase</fullName>
    </submittedName>
</protein>